<sequence>MIQRCFIIFENLILNNFFKDWFLAIIDHFFRKYMKGLTTSASIFNVYKG</sequence>
<evidence type="ECO:0000313" key="1">
    <source>
        <dbReference type="EMBL" id="QGV16954.1"/>
    </source>
</evidence>
<protein>
    <submittedName>
        <fullName evidence="1">Cytosolic protein</fullName>
    </submittedName>
</protein>
<dbReference type="EMBL" id="CP022954">
    <property type="protein sequence ID" value="QGV16954.1"/>
    <property type="molecule type" value="Genomic_DNA"/>
</dbReference>
<name>A0AAP9HFQ6_LACPA</name>
<gene>
    <name evidence="1" type="ORF">LCAKO_0375</name>
</gene>
<evidence type="ECO:0000313" key="2">
    <source>
        <dbReference type="Proteomes" id="UP000423274"/>
    </source>
</evidence>
<dbReference type="AlphaFoldDB" id="A0AAP9HFQ6"/>
<organism evidence="1 2">
    <name type="scientific">Lacticaseibacillus paracasei subsp. paracasei</name>
    <dbReference type="NCBI Taxonomy" id="47714"/>
    <lineage>
        <taxon>Bacteria</taxon>
        <taxon>Bacillati</taxon>
        <taxon>Bacillota</taxon>
        <taxon>Bacilli</taxon>
        <taxon>Lactobacillales</taxon>
        <taxon>Lactobacillaceae</taxon>
        <taxon>Lacticaseibacillus</taxon>
    </lineage>
</organism>
<dbReference type="Proteomes" id="UP000423274">
    <property type="component" value="Chromosome"/>
</dbReference>
<proteinExistence type="predicted"/>
<reference evidence="1 2" key="1">
    <citation type="submission" date="2017-08" db="EMBL/GenBank/DDBJ databases">
        <title>Genome sequence, comparative genomics and functional analysis of the highly adhesive Lactobacillus paracasei Kobulty strain.</title>
        <authorList>
            <person name="Koryszewska-Baginska A."/>
            <person name="Grynberg M."/>
            <person name="Aleksandrzak-Piekarczyk T."/>
        </authorList>
    </citation>
    <scope>NUCLEOTIDE SEQUENCE [LARGE SCALE GENOMIC DNA]</scope>
    <source>
        <strain evidence="1 2">IBB3423</strain>
    </source>
</reference>
<accession>A0AAP9HFQ6</accession>